<dbReference type="OrthoDB" id="10293378at2759"/>
<evidence type="ECO:0000313" key="2">
    <source>
        <dbReference type="Proteomes" id="UP001151699"/>
    </source>
</evidence>
<proteinExistence type="predicted"/>
<dbReference type="Proteomes" id="UP001151699">
    <property type="component" value="Chromosome X"/>
</dbReference>
<dbReference type="AlphaFoldDB" id="A0A9Q0RZJ6"/>
<sequence length="458" mass="53327">MSGFSTFRKRKPSDCHEIDAKRSRFNYGSYLSHIKQEYKEYSPHGINGGQKHEAYNFMKPVTPVGILKLPSAVVYKPERFSNQYVGAYMLADEREVVSSTRQYSSAYDATIAVYDDQRRMNFQPELYIDSLRHTEARNVNFTDLRRLLSDIDISCLSTVNFSNAWELSEELESSLKYFVDTRNEIVFLRKLERQHCFQFSYNGINISNRNGIFNRLKFLESESYYRCNRMNQLFRQLQTVVRPTIVDDIRYMHSISYEKHWTNRARYWFNQFKEIKWGQGGHPSRHVKMYLTKYRPSKREIYYQNAGENKNEILNNWNVKFEKSVKNEPPKSLKDEKLPKTQIPNKTNATMSNVVTKAKTVSDCTNVQSEEIVMAEPQVINETKEVSGAEAAEQQMSTGEIIAVNEKEVELQAQQVDKENESVLSNSLVIVEEQISVVSVTDDDFSHNINNPDGDTKN</sequence>
<name>A0A9Q0RZJ6_9DIPT</name>
<protein>
    <submittedName>
        <fullName evidence="1">Uncharacterized protein</fullName>
    </submittedName>
</protein>
<comment type="caution">
    <text evidence="1">The sequence shown here is derived from an EMBL/GenBank/DDBJ whole genome shotgun (WGS) entry which is preliminary data.</text>
</comment>
<accession>A0A9Q0RZJ6</accession>
<reference evidence="1" key="1">
    <citation type="submission" date="2022-07" db="EMBL/GenBank/DDBJ databases">
        <authorList>
            <person name="Trinca V."/>
            <person name="Uliana J.V.C."/>
            <person name="Torres T.T."/>
            <person name="Ward R.J."/>
            <person name="Monesi N."/>
        </authorList>
    </citation>
    <scope>NUCLEOTIDE SEQUENCE</scope>
    <source>
        <strain evidence="1">HSMRA1968</strain>
        <tissue evidence="1">Whole embryos</tissue>
    </source>
</reference>
<evidence type="ECO:0000313" key="1">
    <source>
        <dbReference type="EMBL" id="KAJ6639930.1"/>
    </source>
</evidence>
<organism evidence="1 2">
    <name type="scientific">Pseudolycoriella hygida</name>
    <dbReference type="NCBI Taxonomy" id="35572"/>
    <lineage>
        <taxon>Eukaryota</taxon>
        <taxon>Metazoa</taxon>
        <taxon>Ecdysozoa</taxon>
        <taxon>Arthropoda</taxon>
        <taxon>Hexapoda</taxon>
        <taxon>Insecta</taxon>
        <taxon>Pterygota</taxon>
        <taxon>Neoptera</taxon>
        <taxon>Endopterygota</taxon>
        <taxon>Diptera</taxon>
        <taxon>Nematocera</taxon>
        <taxon>Sciaroidea</taxon>
        <taxon>Sciaridae</taxon>
        <taxon>Pseudolycoriella</taxon>
    </lineage>
</organism>
<dbReference type="EMBL" id="WJQU01000003">
    <property type="protein sequence ID" value="KAJ6639930.1"/>
    <property type="molecule type" value="Genomic_DNA"/>
</dbReference>
<keyword evidence="2" id="KW-1185">Reference proteome</keyword>
<gene>
    <name evidence="1" type="ORF">Bhyg_12677</name>
</gene>